<evidence type="ECO:0000313" key="3">
    <source>
        <dbReference type="Proteomes" id="UP000823641"/>
    </source>
</evidence>
<keyword evidence="1" id="KW-0732">Signal</keyword>
<feature type="chain" id="PRO_5038494878" evidence="1">
    <location>
        <begin position="22"/>
        <end position="459"/>
    </location>
</feature>
<sequence length="459" mass="52273">MKKSRLFLLVLAICAVFLSFGQTKQCSFGVSEGNDLPTIGIEEMRCLARHAPTDYTYFGLYGNLTNEDIAYEYAYAQKRGITYYAIITCSESNQLNTNYIRSEVCDVDTDIAVFMLSDSLNNPNAPKWHRDKDNQLCERLAEGNLPPLEKNEWYTGGVIMNKQGNLVYMTNTGITETKEAIKERKQMAKSYKDEEKDRFKRTAKAYVTQMGKDIDKVLEANARKVGQEVSACGKKCEGTEVQKLIDAYKRPVLTGVDVEDVQTIVREAGKDYTMVCMLPYDYLTYNAFSSQLLPRYYEMSKDLGTEFCVVLEPRETATIAVNWLRTLVRETDDEIATYIISDQLYDPELRGRKTPFALYGILKNDAKERNKYVRFMEELGVSTSKKGKDPARILLFNKNGELVYSSDADAFKGIKPKKKFMAENGMLGFSVDWQNEKEKIDRCISQIREAAQNSISDGK</sequence>
<feature type="signal peptide" evidence="1">
    <location>
        <begin position="1"/>
        <end position="21"/>
    </location>
</feature>
<dbReference type="EMBL" id="JADIMG010000089">
    <property type="protein sequence ID" value="MBO8460510.1"/>
    <property type="molecule type" value="Genomic_DNA"/>
</dbReference>
<protein>
    <submittedName>
        <fullName evidence="2">Uncharacterized protein</fullName>
    </submittedName>
</protein>
<accession>A0A9D9HV17</accession>
<reference evidence="2" key="1">
    <citation type="submission" date="2020-10" db="EMBL/GenBank/DDBJ databases">
        <authorList>
            <person name="Gilroy R."/>
        </authorList>
    </citation>
    <scope>NUCLEOTIDE SEQUENCE</scope>
    <source>
        <strain evidence="2">G3-3990</strain>
    </source>
</reference>
<name>A0A9D9HV17_9BACT</name>
<organism evidence="2 3">
    <name type="scientific">Candidatus Gallipaludibacter merdavium</name>
    <dbReference type="NCBI Taxonomy" id="2840839"/>
    <lineage>
        <taxon>Bacteria</taxon>
        <taxon>Pseudomonadati</taxon>
        <taxon>Bacteroidota</taxon>
        <taxon>Bacteroidia</taxon>
        <taxon>Bacteroidales</taxon>
        <taxon>Candidatus Gallipaludibacter</taxon>
    </lineage>
</organism>
<reference evidence="2" key="2">
    <citation type="journal article" date="2021" name="PeerJ">
        <title>Extensive microbial diversity within the chicken gut microbiome revealed by metagenomics and culture.</title>
        <authorList>
            <person name="Gilroy R."/>
            <person name="Ravi A."/>
            <person name="Getino M."/>
            <person name="Pursley I."/>
            <person name="Horton D.L."/>
            <person name="Alikhan N.F."/>
            <person name="Baker D."/>
            <person name="Gharbi K."/>
            <person name="Hall N."/>
            <person name="Watson M."/>
            <person name="Adriaenssens E.M."/>
            <person name="Foster-Nyarko E."/>
            <person name="Jarju S."/>
            <person name="Secka A."/>
            <person name="Antonio M."/>
            <person name="Oren A."/>
            <person name="Chaudhuri R.R."/>
            <person name="La Ragione R."/>
            <person name="Hildebrand F."/>
            <person name="Pallen M.J."/>
        </authorList>
    </citation>
    <scope>NUCLEOTIDE SEQUENCE</scope>
    <source>
        <strain evidence="2">G3-3990</strain>
    </source>
</reference>
<gene>
    <name evidence="2" type="ORF">IAA73_09285</name>
</gene>
<evidence type="ECO:0000256" key="1">
    <source>
        <dbReference type="SAM" id="SignalP"/>
    </source>
</evidence>
<dbReference type="Proteomes" id="UP000823641">
    <property type="component" value="Unassembled WGS sequence"/>
</dbReference>
<evidence type="ECO:0000313" key="2">
    <source>
        <dbReference type="EMBL" id="MBO8460510.1"/>
    </source>
</evidence>
<comment type="caution">
    <text evidence="2">The sequence shown here is derived from an EMBL/GenBank/DDBJ whole genome shotgun (WGS) entry which is preliminary data.</text>
</comment>
<proteinExistence type="predicted"/>
<dbReference type="AlphaFoldDB" id="A0A9D9HV17"/>